<evidence type="ECO:0000259" key="3">
    <source>
        <dbReference type="Pfam" id="PF13868"/>
    </source>
</evidence>
<dbReference type="Proteomes" id="UP000694904">
    <property type="component" value="Chromosome X"/>
</dbReference>
<sequence length="504" mass="58751">MAEGMRRGRRRRIEPARIQYGAWDDPGVSLFATVPQEPVGDMLGLFKPLPREGRDRALEMDASPLVLAPTSATSRLYREVKYQVQQIADDRNKNYHPIQERERQSALIAGMLAKRNNREFAEAMRSRQLQINSQRVRDLQIEIERAKTTLSVVSKRNENMRNKGKERVEERREALEDREQVRKEKLAEQQALRDKTLAYSQQLVAQIRKLQAERAEKQMADLEEGRLKRYNDEQAHANDLKEGIESKFRKRTELKKMLDDFSALQRSLREANPVPPDKLNVILMEAVGPVTKSFMRKAIQQKLDILERRRLISDGLSVKLAEIRGKKEAHDNMLADILVCERQAREKQKARQEVLDRHNQKLQVAKDLIEQHEEKEFFREKNELLFSKIPTDATSFMQRQYQQTLAKEAARREINQKGTAGSAAEIANNARLRALAIEEDRMLKQAILDMEADTERRIDEERMRLLRAQPREIIDEVRPCKLTSFERMTFNLPSCAKDEDTHTH</sequence>
<feature type="domain" description="Trichohyalin-plectin-homology" evidence="3">
    <location>
        <begin position="130"/>
        <end position="477"/>
    </location>
</feature>
<evidence type="ECO:0000256" key="2">
    <source>
        <dbReference type="SAM" id="Coils"/>
    </source>
</evidence>
<keyword evidence="1 2" id="KW-0175">Coiled coil</keyword>
<dbReference type="RefSeq" id="XP_017869630.1">
    <property type="nucleotide sequence ID" value="XM_018014141.1"/>
</dbReference>
<reference evidence="4" key="2">
    <citation type="journal article" date="2016" name="G3 (Bethesda)">
        <title>Genome Evolution in Three Species of Cactophilic Drosophila.</title>
        <authorList>
            <person name="Sanchez-Flores A."/>
            <person name="Penazola F."/>
            <person name="Carpinteyro-Ponce J."/>
            <person name="Nazario-Yepiz N."/>
            <person name="Abreu-Goodger C."/>
            <person name="Machado C.A."/>
            <person name="Markow T.A."/>
        </authorList>
    </citation>
    <scope>NUCLEOTIDE SEQUENCE [LARGE SCALE GENOMIC DNA]</scope>
</reference>
<evidence type="ECO:0000313" key="5">
    <source>
        <dbReference type="RefSeq" id="XP_017869630.1"/>
    </source>
</evidence>
<keyword evidence="4" id="KW-1185">Reference proteome</keyword>
<accession>A0ABM1PQZ4</accession>
<proteinExistence type="predicted"/>
<evidence type="ECO:0000313" key="4">
    <source>
        <dbReference type="Proteomes" id="UP000694904"/>
    </source>
</evidence>
<dbReference type="GeneID" id="108618216"/>
<dbReference type="Pfam" id="PF13868">
    <property type="entry name" value="TPH"/>
    <property type="match status" value="1"/>
</dbReference>
<dbReference type="InterPro" id="IPR043597">
    <property type="entry name" value="TPH_dom"/>
</dbReference>
<organism evidence="4 5">
    <name type="scientific">Drosophila arizonae</name>
    <name type="common">Fruit fly</name>
    <dbReference type="NCBI Taxonomy" id="7263"/>
    <lineage>
        <taxon>Eukaryota</taxon>
        <taxon>Metazoa</taxon>
        <taxon>Ecdysozoa</taxon>
        <taxon>Arthropoda</taxon>
        <taxon>Hexapoda</taxon>
        <taxon>Insecta</taxon>
        <taxon>Pterygota</taxon>
        <taxon>Neoptera</taxon>
        <taxon>Endopterygota</taxon>
        <taxon>Diptera</taxon>
        <taxon>Brachycera</taxon>
        <taxon>Muscomorpha</taxon>
        <taxon>Ephydroidea</taxon>
        <taxon>Drosophilidae</taxon>
        <taxon>Drosophila</taxon>
    </lineage>
</organism>
<gene>
    <name evidence="5" type="primary">LOC108618216</name>
</gene>
<reference evidence="5" key="3">
    <citation type="submission" date="2025-08" db="UniProtKB">
        <authorList>
            <consortium name="RefSeq"/>
        </authorList>
    </citation>
    <scope>IDENTIFICATION</scope>
    <source>
        <tissue evidence="5">Whole organism</tissue>
    </source>
</reference>
<name>A0ABM1PQZ4_DROAR</name>
<feature type="coiled-coil region" evidence="2">
    <location>
        <begin position="129"/>
        <end position="225"/>
    </location>
</feature>
<reference evidence="4" key="1">
    <citation type="journal article" date="1997" name="Nucleic Acids Res.">
        <title>tRNAscan-SE: a program for improved detection of transfer RNA genes in genomic sequence.</title>
        <authorList>
            <person name="Lowe T.M."/>
            <person name="Eddy S.R."/>
        </authorList>
    </citation>
    <scope>NUCLEOTIDE SEQUENCE [LARGE SCALE GENOMIC DNA]</scope>
</reference>
<evidence type="ECO:0000256" key="1">
    <source>
        <dbReference type="ARBA" id="ARBA00023054"/>
    </source>
</evidence>
<protein>
    <submittedName>
        <fullName evidence="5">Intersectin-1</fullName>
    </submittedName>
</protein>